<reference evidence="2 3" key="1">
    <citation type="journal article" date="2020" name="Antonie Van Leeuwenhoek">
        <title>Rhodopirellula heiligendammensis sp. nov., Rhodopirellula pilleata sp. nov., and Rhodopirellula solitaria sp. nov. isolated from natural or artificial marine surfaces in Northern Germany and California, USA, and emended description of the genus Rhodopirellula.</title>
        <authorList>
            <person name="Kallscheuer N."/>
            <person name="Wiegand S."/>
            <person name="Jogler M."/>
            <person name="Boedeker C."/>
            <person name="Peeters S.H."/>
            <person name="Rast P."/>
            <person name="Heuer A."/>
            <person name="Jetten M.S.M."/>
            <person name="Rohde M."/>
            <person name="Jogler C."/>
        </authorList>
    </citation>
    <scope>NUCLEOTIDE SEQUENCE [LARGE SCALE GENOMIC DNA]</scope>
    <source>
        <strain evidence="2 3">Poly21</strain>
    </source>
</reference>
<dbReference type="GO" id="GO:0016757">
    <property type="term" value="F:glycosyltransferase activity"/>
    <property type="evidence" value="ECO:0007669"/>
    <property type="project" value="TreeGrafter"/>
</dbReference>
<dbReference type="SUPFAM" id="SSF53756">
    <property type="entry name" value="UDP-Glycosyltransferase/glycogen phosphorylase"/>
    <property type="match status" value="1"/>
</dbReference>
<evidence type="ECO:0000256" key="1">
    <source>
        <dbReference type="ARBA" id="ARBA00022679"/>
    </source>
</evidence>
<evidence type="ECO:0000313" key="3">
    <source>
        <dbReference type="Proteomes" id="UP000319908"/>
    </source>
</evidence>
<evidence type="ECO:0000313" key="2">
    <source>
        <dbReference type="EMBL" id="TWU18992.1"/>
    </source>
</evidence>
<dbReference type="PANTHER" id="PTHR46401:SF2">
    <property type="entry name" value="GLYCOSYLTRANSFERASE WBBK-RELATED"/>
    <property type="match status" value="1"/>
</dbReference>
<organism evidence="2 3">
    <name type="scientific">Allorhodopirellula heiligendammensis</name>
    <dbReference type="NCBI Taxonomy" id="2714739"/>
    <lineage>
        <taxon>Bacteria</taxon>
        <taxon>Pseudomonadati</taxon>
        <taxon>Planctomycetota</taxon>
        <taxon>Planctomycetia</taxon>
        <taxon>Pirellulales</taxon>
        <taxon>Pirellulaceae</taxon>
        <taxon>Allorhodopirellula</taxon>
    </lineage>
</organism>
<dbReference type="AlphaFoldDB" id="A0A5C6C4H9"/>
<keyword evidence="1 2" id="KW-0808">Transferase</keyword>
<accession>A0A5C6C4H9</accession>
<keyword evidence="3" id="KW-1185">Reference proteome</keyword>
<dbReference type="GO" id="GO:0009103">
    <property type="term" value="P:lipopolysaccharide biosynthetic process"/>
    <property type="evidence" value="ECO:0007669"/>
    <property type="project" value="TreeGrafter"/>
</dbReference>
<proteinExistence type="predicted"/>
<name>A0A5C6C4H9_9BACT</name>
<dbReference type="EMBL" id="SJPU01000001">
    <property type="protein sequence ID" value="TWU18992.1"/>
    <property type="molecule type" value="Genomic_DNA"/>
</dbReference>
<dbReference type="RefSeq" id="WP_146405914.1">
    <property type="nucleotide sequence ID" value="NZ_SJPU01000001.1"/>
</dbReference>
<dbReference type="Pfam" id="PF13692">
    <property type="entry name" value="Glyco_trans_1_4"/>
    <property type="match status" value="1"/>
</dbReference>
<dbReference type="OrthoDB" id="9775208at2"/>
<dbReference type="Proteomes" id="UP000319908">
    <property type="component" value="Unassembled WGS sequence"/>
</dbReference>
<sequence>MAKILYTGMFRFPDGDAGAARVLGIGKALRDAGHEVFFAGGEASERAEDCIGSNTYQYQGFPYRSMQETVSANRSPIGRFHHFIGQGNRTLEWIATNREFSPDMIISYHGTAAFLTKLKSYCQSNRIALASDNTEWQNAFQLPGGVLGPPYWSQELRQRRVMPKIGNVIAISSYLRNYFKKRKCNVVQVPPLVDLEEAKWNWGNATEKVQQLDSLRLVYAGSPGRKDSISSILSGIADARQHGLDVTVDFLGPSELELASAVGSDLQRFSNLDEAVRCFGRIPQSLIPFELSKRDATILVRPDMRYAHAGFPTKVVESLASGLPVFTNRTSDIDAYVQDGKDAVLLNDATAMSVVGAIYKWFGWSSEQRDSMRRSARCTARELFDYRSHVDGLNAFVVNCLKHLGGDW</sequence>
<gene>
    <name evidence="2" type="ORF">Poly21_11630</name>
</gene>
<comment type="caution">
    <text evidence="2">The sequence shown here is derived from an EMBL/GenBank/DDBJ whole genome shotgun (WGS) entry which is preliminary data.</text>
</comment>
<protein>
    <submittedName>
        <fullName evidence="2">Glycosyl transferases group 1</fullName>
    </submittedName>
</protein>
<dbReference type="Gene3D" id="3.40.50.2000">
    <property type="entry name" value="Glycogen Phosphorylase B"/>
    <property type="match status" value="2"/>
</dbReference>
<dbReference type="PANTHER" id="PTHR46401">
    <property type="entry name" value="GLYCOSYLTRANSFERASE WBBK-RELATED"/>
    <property type="match status" value="1"/>
</dbReference>